<evidence type="ECO:0000313" key="8">
    <source>
        <dbReference type="Proteomes" id="UP001597413"/>
    </source>
</evidence>
<dbReference type="NCBIfam" id="TIGR01930">
    <property type="entry name" value="AcCoA-C-Actrans"/>
    <property type="match status" value="1"/>
</dbReference>
<name>A0ABW5AAQ7_9RHOB</name>
<dbReference type="Pfam" id="PF02803">
    <property type="entry name" value="Thiolase_C"/>
    <property type="match status" value="1"/>
</dbReference>
<dbReference type="InterPro" id="IPR020610">
    <property type="entry name" value="Thiolase_AS"/>
</dbReference>
<dbReference type="InterPro" id="IPR020615">
    <property type="entry name" value="Thiolase_acyl_enz_int_AS"/>
</dbReference>
<dbReference type="RefSeq" id="WP_377390226.1">
    <property type="nucleotide sequence ID" value="NZ_JBHUIX010000011.1"/>
</dbReference>
<dbReference type="PANTHER" id="PTHR18919:SF107">
    <property type="entry name" value="ACETYL-COA ACETYLTRANSFERASE, CYTOSOLIC"/>
    <property type="match status" value="1"/>
</dbReference>
<dbReference type="EMBL" id="JBHUIX010000011">
    <property type="protein sequence ID" value="MFD2174601.1"/>
    <property type="molecule type" value="Genomic_DNA"/>
</dbReference>
<dbReference type="PIRSF" id="PIRSF000429">
    <property type="entry name" value="Ac-CoA_Ac_transf"/>
    <property type="match status" value="1"/>
</dbReference>
<gene>
    <name evidence="7" type="ORF">ACFSM0_10895</name>
</gene>
<dbReference type="Pfam" id="PF00108">
    <property type="entry name" value="Thiolase_N"/>
    <property type="match status" value="1"/>
</dbReference>
<evidence type="ECO:0000256" key="3">
    <source>
        <dbReference type="ARBA" id="ARBA00023315"/>
    </source>
</evidence>
<dbReference type="InterPro" id="IPR020613">
    <property type="entry name" value="Thiolase_CS"/>
</dbReference>
<evidence type="ECO:0000256" key="1">
    <source>
        <dbReference type="ARBA" id="ARBA00010982"/>
    </source>
</evidence>
<dbReference type="InterPro" id="IPR020617">
    <property type="entry name" value="Thiolase_C"/>
</dbReference>
<organism evidence="7 8">
    <name type="scientific">Rhodobacter lacus</name>
    <dbReference type="NCBI Taxonomy" id="1641972"/>
    <lineage>
        <taxon>Bacteria</taxon>
        <taxon>Pseudomonadati</taxon>
        <taxon>Pseudomonadota</taxon>
        <taxon>Alphaproteobacteria</taxon>
        <taxon>Rhodobacterales</taxon>
        <taxon>Rhodobacter group</taxon>
        <taxon>Rhodobacter</taxon>
    </lineage>
</organism>
<evidence type="ECO:0000256" key="2">
    <source>
        <dbReference type="ARBA" id="ARBA00022679"/>
    </source>
</evidence>
<dbReference type="CDD" id="cd00751">
    <property type="entry name" value="thiolase"/>
    <property type="match status" value="1"/>
</dbReference>
<comment type="similarity">
    <text evidence="1 4">Belongs to the thiolase-like superfamily. Thiolase family.</text>
</comment>
<evidence type="ECO:0000256" key="4">
    <source>
        <dbReference type="RuleBase" id="RU003557"/>
    </source>
</evidence>
<dbReference type="PANTHER" id="PTHR18919">
    <property type="entry name" value="ACETYL-COA C-ACYLTRANSFERASE"/>
    <property type="match status" value="1"/>
</dbReference>
<dbReference type="InterPro" id="IPR020616">
    <property type="entry name" value="Thiolase_N"/>
</dbReference>
<keyword evidence="3 4" id="KW-0012">Acyltransferase</keyword>
<feature type="domain" description="Thiolase C-terminal" evidence="6">
    <location>
        <begin position="268"/>
        <end position="389"/>
    </location>
</feature>
<sequence length="391" mass="40286">MTNVVIVSAARTAVGSFNGAFANTPAHDLGAAVIEAVVARAGIDKAEVSETILGQVLSAGQGQNPARQAHIKAGLPIESAAWGINQVCGSGLRTVALGAQHIQLGDADIVVAGGQESMSLSPHVAHLRAGTKMGDMKMIDSMIKDGLWDAFNGYHMGQTAENVAAQWEISRDMQDAFALASQNKAEAAQKAGKFADEIVPFTISTRKGDIVVDADEYIRHGATLESLQKLRPAFIKDGTVTAGNASGINDGAAVVLLMTEEAAAKRGLTPMARIASWATAGLDPSIMGCGPIPASRKALEKAGWTAADLDLIEANEAFAAQACAVNKDMGWDTAKVNVNGGAIAIGHPIGASGCRILNTLVFEMKRSGAKKGLATLCIGGGMGVAMCLEGL</sequence>
<evidence type="ECO:0000259" key="6">
    <source>
        <dbReference type="Pfam" id="PF02803"/>
    </source>
</evidence>
<keyword evidence="8" id="KW-1185">Reference proteome</keyword>
<dbReference type="InterPro" id="IPR016039">
    <property type="entry name" value="Thiolase-like"/>
</dbReference>
<protein>
    <submittedName>
        <fullName evidence="7">Acetyl-CoA C-acetyltransferase</fullName>
        <ecNumber evidence="7">2.3.1.9</ecNumber>
    </submittedName>
</protein>
<dbReference type="Gene3D" id="3.40.47.10">
    <property type="match status" value="2"/>
</dbReference>
<evidence type="ECO:0000259" key="5">
    <source>
        <dbReference type="Pfam" id="PF00108"/>
    </source>
</evidence>
<evidence type="ECO:0000313" key="7">
    <source>
        <dbReference type="EMBL" id="MFD2174601.1"/>
    </source>
</evidence>
<accession>A0ABW5AAQ7</accession>
<dbReference type="InterPro" id="IPR002155">
    <property type="entry name" value="Thiolase"/>
</dbReference>
<dbReference type="PROSITE" id="PS00098">
    <property type="entry name" value="THIOLASE_1"/>
    <property type="match status" value="1"/>
</dbReference>
<feature type="domain" description="Thiolase N-terminal" evidence="5">
    <location>
        <begin position="4"/>
        <end position="261"/>
    </location>
</feature>
<proteinExistence type="inferred from homology"/>
<keyword evidence="2 4" id="KW-0808">Transferase</keyword>
<dbReference type="EC" id="2.3.1.9" evidence="7"/>
<dbReference type="PROSITE" id="PS00099">
    <property type="entry name" value="THIOLASE_3"/>
    <property type="match status" value="1"/>
</dbReference>
<dbReference type="GO" id="GO:0003985">
    <property type="term" value="F:acetyl-CoA C-acetyltransferase activity"/>
    <property type="evidence" value="ECO:0007669"/>
    <property type="project" value="UniProtKB-EC"/>
</dbReference>
<reference evidence="8" key="1">
    <citation type="journal article" date="2019" name="Int. J. Syst. Evol. Microbiol.">
        <title>The Global Catalogue of Microorganisms (GCM) 10K type strain sequencing project: providing services to taxonomists for standard genome sequencing and annotation.</title>
        <authorList>
            <consortium name="The Broad Institute Genomics Platform"/>
            <consortium name="The Broad Institute Genome Sequencing Center for Infectious Disease"/>
            <person name="Wu L."/>
            <person name="Ma J."/>
        </authorList>
    </citation>
    <scope>NUCLEOTIDE SEQUENCE [LARGE SCALE GENOMIC DNA]</scope>
    <source>
        <strain evidence="8">CCUG 55131</strain>
    </source>
</reference>
<comment type="caution">
    <text evidence="7">The sequence shown here is derived from an EMBL/GenBank/DDBJ whole genome shotgun (WGS) entry which is preliminary data.</text>
</comment>
<dbReference type="PROSITE" id="PS00737">
    <property type="entry name" value="THIOLASE_2"/>
    <property type="match status" value="1"/>
</dbReference>
<dbReference type="Proteomes" id="UP001597413">
    <property type="component" value="Unassembled WGS sequence"/>
</dbReference>
<dbReference type="SUPFAM" id="SSF53901">
    <property type="entry name" value="Thiolase-like"/>
    <property type="match status" value="2"/>
</dbReference>